<sequence>MKINWLNYTHHVLSCLFITLSILTIFSAEYVIFPTSLLLGCLLIPLLFEQHLFSRRMTWSLSIFFAILAFALLFIIKTNYISLSYPATTLLLFVLASLSFSNSFILHKHKEQKAAR</sequence>
<protein>
    <submittedName>
        <fullName evidence="2">Uncharacterized protein</fullName>
    </submittedName>
</protein>
<dbReference type="Proteomes" id="UP000070377">
    <property type="component" value="Unassembled WGS sequence"/>
</dbReference>
<gene>
    <name evidence="2" type="ORF">SCRDD08_01738</name>
</gene>
<feature type="transmembrane region" description="Helical" evidence="1">
    <location>
        <begin position="31"/>
        <end position="48"/>
    </location>
</feature>
<evidence type="ECO:0000313" key="2">
    <source>
        <dbReference type="EMBL" id="KXT68712.1"/>
    </source>
</evidence>
<dbReference type="RefSeq" id="WP_061423314.1">
    <property type="nucleotide sequence ID" value="NZ_KQ969063.1"/>
</dbReference>
<dbReference type="EMBL" id="LQRD01000068">
    <property type="protein sequence ID" value="KXT68712.1"/>
    <property type="molecule type" value="Genomic_DNA"/>
</dbReference>
<comment type="caution">
    <text evidence="2">The sequence shown here is derived from an EMBL/GenBank/DDBJ whole genome shotgun (WGS) entry which is preliminary data.</text>
</comment>
<keyword evidence="1" id="KW-0472">Membrane</keyword>
<dbReference type="AlphaFoldDB" id="A0A139MYF0"/>
<feature type="transmembrane region" description="Helical" evidence="1">
    <location>
        <begin position="60"/>
        <end position="81"/>
    </location>
</feature>
<evidence type="ECO:0000313" key="3">
    <source>
        <dbReference type="Proteomes" id="UP000070377"/>
    </source>
</evidence>
<accession>A0A139MYF0</accession>
<evidence type="ECO:0000256" key="1">
    <source>
        <dbReference type="SAM" id="Phobius"/>
    </source>
</evidence>
<dbReference type="PATRIC" id="fig|45634.12.peg.1815"/>
<feature type="transmembrane region" description="Helical" evidence="1">
    <location>
        <begin position="5"/>
        <end position="25"/>
    </location>
</feature>
<dbReference type="STRING" id="45634.SCRDD08_01738"/>
<keyword evidence="1" id="KW-0812">Transmembrane</keyword>
<reference evidence="2 3" key="1">
    <citation type="submission" date="2016-01" db="EMBL/GenBank/DDBJ databases">
        <title>Highly variable Streptococcus oralis are common among viridans streptococci isolated from primates.</title>
        <authorList>
            <person name="Denapaite D."/>
            <person name="Rieger M."/>
            <person name="Koendgen S."/>
            <person name="Brueckner R."/>
            <person name="Ochigava I."/>
            <person name="Kappeler P."/>
            <person name="Maetz-Rensing K."/>
            <person name="Leendertz F."/>
            <person name="Hakenbeck R."/>
        </authorList>
    </citation>
    <scope>NUCLEOTIDE SEQUENCE [LARGE SCALE GENOMIC DNA]</scope>
    <source>
        <strain evidence="2 3">DD08</strain>
    </source>
</reference>
<name>A0A139MYF0_STRCR</name>
<feature type="transmembrane region" description="Helical" evidence="1">
    <location>
        <begin position="87"/>
        <end position="106"/>
    </location>
</feature>
<keyword evidence="1" id="KW-1133">Transmembrane helix</keyword>
<proteinExistence type="predicted"/>
<organism evidence="2 3">
    <name type="scientific">Streptococcus cristatus</name>
    <dbReference type="NCBI Taxonomy" id="45634"/>
    <lineage>
        <taxon>Bacteria</taxon>
        <taxon>Bacillati</taxon>
        <taxon>Bacillota</taxon>
        <taxon>Bacilli</taxon>
        <taxon>Lactobacillales</taxon>
        <taxon>Streptococcaceae</taxon>
        <taxon>Streptococcus</taxon>
    </lineage>
</organism>